<comment type="caution">
    <text evidence="1">The sequence shown here is derived from an EMBL/GenBank/DDBJ whole genome shotgun (WGS) entry which is preliminary data.</text>
</comment>
<proteinExistence type="predicted"/>
<sequence>MSVSVNEIFKLDLESLPSIPLIELKNLPDISGHYFLYRDTELVYIGVAKNIKKRVKAHGRKIKEGANFYDGIKSSVYGNGIILRNDY</sequence>
<dbReference type="RefSeq" id="WP_106169332.1">
    <property type="nucleotide sequence ID" value="NZ_JAVKZF010000004.1"/>
</dbReference>
<gene>
    <name evidence="1" type="ORF">DSM107010_65800</name>
</gene>
<dbReference type="InterPro" id="IPR035901">
    <property type="entry name" value="GIY-YIG_endonuc_sf"/>
</dbReference>
<dbReference type="Gene3D" id="3.40.1440.10">
    <property type="entry name" value="GIY-YIG endonuclease"/>
    <property type="match status" value="1"/>
</dbReference>
<accession>A0AB37U954</accession>
<dbReference type="CDD" id="cd00719">
    <property type="entry name" value="GIY-YIG_SF"/>
    <property type="match status" value="1"/>
</dbReference>
<dbReference type="Proteomes" id="UP000282574">
    <property type="component" value="Unassembled WGS sequence"/>
</dbReference>
<evidence type="ECO:0000313" key="1">
    <source>
        <dbReference type="EMBL" id="RUT01169.1"/>
    </source>
</evidence>
<reference evidence="1 2" key="1">
    <citation type="journal article" date="2019" name="Genome Biol. Evol.">
        <title>Day and night: Metabolic profiles and evolutionary relationships of six axenic non-marine cyanobacteria.</title>
        <authorList>
            <person name="Will S.E."/>
            <person name="Henke P."/>
            <person name="Boedeker C."/>
            <person name="Huang S."/>
            <person name="Brinkmann H."/>
            <person name="Rohde M."/>
            <person name="Jarek M."/>
            <person name="Friedl T."/>
            <person name="Seufert S."/>
            <person name="Schumacher M."/>
            <person name="Overmann J."/>
            <person name="Neumann-Schaal M."/>
            <person name="Petersen J."/>
        </authorList>
    </citation>
    <scope>NUCLEOTIDE SEQUENCE [LARGE SCALE GENOMIC DNA]</scope>
    <source>
        <strain evidence="1 2">SAG 39.79</strain>
    </source>
</reference>
<protein>
    <recommendedName>
        <fullName evidence="3">GIY-YIG domain-containing protein</fullName>
    </recommendedName>
</protein>
<keyword evidence="2" id="KW-1185">Reference proteome</keyword>
<name>A0AB37U954_9CYAN</name>
<dbReference type="EMBL" id="RSCK01000129">
    <property type="protein sequence ID" value="RUT01169.1"/>
    <property type="molecule type" value="Genomic_DNA"/>
</dbReference>
<dbReference type="SUPFAM" id="SSF82771">
    <property type="entry name" value="GIY-YIG endonuclease"/>
    <property type="match status" value="1"/>
</dbReference>
<evidence type="ECO:0008006" key="3">
    <source>
        <dbReference type="Google" id="ProtNLM"/>
    </source>
</evidence>
<evidence type="ECO:0000313" key="2">
    <source>
        <dbReference type="Proteomes" id="UP000282574"/>
    </source>
</evidence>
<organism evidence="1 2">
    <name type="scientific">Chroococcidiopsis cubana SAG 39.79</name>
    <dbReference type="NCBI Taxonomy" id="388085"/>
    <lineage>
        <taxon>Bacteria</taxon>
        <taxon>Bacillati</taxon>
        <taxon>Cyanobacteriota</taxon>
        <taxon>Cyanophyceae</taxon>
        <taxon>Chroococcidiopsidales</taxon>
        <taxon>Chroococcidiopsidaceae</taxon>
        <taxon>Chroococcidiopsis</taxon>
    </lineage>
</organism>
<dbReference type="AlphaFoldDB" id="A0AB37U954"/>